<keyword evidence="3 6" id="KW-0812">Transmembrane</keyword>
<feature type="transmembrane region" description="Helical" evidence="6">
    <location>
        <begin position="315"/>
        <end position="334"/>
    </location>
</feature>
<evidence type="ECO:0000313" key="8">
    <source>
        <dbReference type="Proteomes" id="UP000190092"/>
    </source>
</evidence>
<evidence type="ECO:0000256" key="4">
    <source>
        <dbReference type="ARBA" id="ARBA00022989"/>
    </source>
</evidence>
<evidence type="ECO:0000256" key="2">
    <source>
        <dbReference type="ARBA" id="ARBA00022475"/>
    </source>
</evidence>
<dbReference type="GO" id="GO:0005886">
    <property type="term" value="C:plasma membrane"/>
    <property type="evidence" value="ECO:0007669"/>
    <property type="project" value="UniProtKB-SubCell"/>
</dbReference>
<keyword evidence="4 6" id="KW-1133">Transmembrane helix</keyword>
<feature type="transmembrane region" description="Helical" evidence="6">
    <location>
        <begin position="138"/>
        <end position="156"/>
    </location>
</feature>
<keyword evidence="7" id="KW-0813">Transport</keyword>
<protein>
    <submittedName>
        <fullName evidence="7">Simple sugar transport system permease protein</fullName>
    </submittedName>
</protein>
<evidence type="ECO:0000256" key="6">
    <source>
        <dbReference type="SAM" id="Phobius"/>
    </source>
</evidence>
<evidence type="ECO:0000256" key="1">
    <source>
        <dbReference type="ARBA" id="ARBA00004651"/>
    </source>
</evidence>
<feature type="transmembrane region" description="Helical" evidence="6">
    <location>
        <begin position="293"/>
        <end position="310"/>
    </location>
</feature>
<dbReference type="STRING" id="225324.SAMN02745126_03360"/>
<dbReference type="Proteomes" id="UP000190092">
    <property type="component" value="Unassembled WGS sequence"/>
</dbReference>
<reference evidence="8" key="1">
    <citation type="submission" date="2017-02" db="EMBL/GenBank/DDBJ databases">
        <authorList>
            <person name="Varghese N."/>
            <person name="Submissions S."/>
        </authorList>
    </citation>
    <scope>NUCLEOTIDE SEQUENCE [LARGE SCALE GENOMIC DNA]</scope>
    <source>
        <strain evidence="8">ATCC 27094</strain>
    </source>
</reference>
<feature type="transmembrane region" description="Helical" evidence="6">
    <location>
        <begin position="217"/>
        <end position="234"/>
    </location>
</feature>
<keyword evidence="7" id="KW-0762">Sugar transport</keyword>
<feature type="transmembrane region" description="Helical" evidence="6">
    <location>
        <begin position="87"/>
        <end position="105"/>
    </location>
</feature>
<dbReference type="PANTHER" id="PTHR47089:SF1">
    <property type="entry name" value="GUANOSINE ABC TRANSPORTER PERMEASE PROTEIN NUPP"/>
    <property type="match status" value="1"/>
</dbReference>
<feature type="transmembrane region" description="Helical" evidence="6">
    <location>
        <begin position="346"/>
        <end position="367"/>
    </location>
</feature>
<feature type="transmembrane region" description="Helical" evidence="6">
    <location>
        <begin position="168"/>
        <end position="185"/>
    </location>
</feature>
<evidence type="ECO:0000256" key="5">
    <source>
        <dbReference type="ARBA" id="ARBA00023136"/>
    </source>
</evidence>
<comment type="subcellular location">
    <subcellularLocation>
        <location evidence="1">Cell membrane</location>
        <topology evidence="1">Multi-pass membrane protein</topology>
    </subcellularLocation>
</comment>
<gene>
    <name evidence="7" type="ORF">SAMN02745126_03360</name>
</gene>
<dbReference type="CDD" id="cd06580">
    <property type="entry name" value="TM_PBP1_transp_TpRbsC_like"/>
    <property type="match status" value="1"/>
</dbReference>
<proteinExistence type="predicted"/>
<feature type="transmembrane region" description="Helical" evidence="6">
    <location>
        <begin position="36"/>
        <end position="60"/>
    </location>
</feature>
<dbReference type="PANTHER" id="PTHR47089">
    <property type="entry name" value="ABC TRANSPORTER, PERMEASE PROTEIN"/>
    <property type="match status" value="1"/>
</dbReference>
<dbReference type="RefSeq" id="WP_419188788.1">
    <property type="nucleotide sequence ID" value="NZ_FUWJ01000003.1"/>
</dbReference>
<dbReference type="EMBL" id="FUWJ01000003">
    <property type="protein sequence ID" value="SKA05598.1"/>
    <property type="molecule type" value="Genomic_DNA"/>
</dbReference>
<sequence>MSPKDQVALESPPAALVTAPASSSARDNMRAILERIAVPALALLASAVIFGLLLAIYAGVDPLEAFALMYQGAFGTWFSWQNTLTRAAPLILTALCTALPARLGLVIIGNEGALVLGGVAAAAAGVAVSAASPLVVQLTMIVAGMLAGGLWIAFAGALRQYRGVNETISSLLLTYIAIALMNHFVEGPLRDPESLNKPSTRAIGDINMIGTIPGMDVHWGLAFGIVACIAVFLFQRFTTWGFAMEVIGGNPKTARMMGLNVGRYVLLACGAGGAAAGLAGTVEVAAVMGRANASLAVGYGYSGILVSFLARHNPLAIIPVAVLLGGISASGGLLQRRLDLPDAAVVVLQGIIFVVILASETLYGRLLPRRQGS</sequence>
<dbReference type="Pfam" id="PF02653">
    <property type="entry name" value="BPD_transp_2"/>
    <property type="match status" value="1"/>
</dbReference>
<keyword evidence="5 6" id="KW-0472">Membrane</keyword>
<dbReference type="GO" id="GO:0022857">
    <property type="term" value="F:transmembrane transporter activity"/>
    <property type="evidence" value="ECO:0007669"/>
    <property type="project" value="InterPro"/>
</dbReference>
<keyword evidence="8" id="KW-1185">Reference proteome</keyword>
<evidence type="ECO:0000256" key="3">
    <source>
        <dbReference type="ARBA" id="ARBA00022692"/>
    </source>
</evidence>
<evidence type="ECO:0000313" key="7">
    <source>
        <dbReference type="EMBL" id="SKA05598.1"/>
    </source>
</evidence>
<name>A0A1T4QQR0_9HYPH</name>
<dbReference type="AlphaFoldDB" id="A0A1T4QQR0"/>
<dbReference type="InterPro" id="IPR001851">
    <property type="entry name" value="ABC_transp_permease"/>
</dbReference>
<feature type="transmembrane region" description="Helical" evidence="6">
    <location>
        <begin position="264"/>
        <end position="287"/>
    </location>
</feature>
<keyword evidence="2" id="KW-1003">Cell membrane</keyword>
<organism evidence="7 8">
    <name type="scientific">Enhydrobacter aerosaccus</name>
    <dbReference type="NCBI Taxonomy" id="225324"/>
    <lineage>
        <taxon>Bacteria</taxon>
        <taxon>Pseudomonadati</taxon>
        <taxon>Pseudomonadota</taxon>
        <taxon>Alphaproteobacteria</taxon>
        <taxon>Hyphomicrobiales</taxon>
        <taxon>Enhydrobacter</taxon>
    </lineage>
</organism>
<feature type="transmembrane region" description="Helical" evidence="6">
    <location>
        <begin position="112"/>
        <end position="132"/>
    </location>
</feature>
<accession>A0A1T4QQR0</accession>